<protein>
    <submittedName>
        <fullName evidence="1">Beta protein</fullName>
    </submittedName>
</protein>
<evidence type="ECO:0000313" key="2">
    <source>
        <dbReference type="Proteomes" id="UP000199691"/>
    </source>
</evidence>
<dbReference type="InterPro" id="IPR025683">
    <property type="entry name" value="Protein_beta"/>
</dbReference>
<accession>A0A1H0H623</accession>
<reference evidence="2" key="1">
    <citation type="submission" date="2016-10" db="EMBL/GenBank/DDBJ databases">
        <authorList>
            <person name="Varghese N."/>
            <person name="Submissions S."/>
        </authorList>
    </citation>
    <scope>NUCLEOTIDE SEQUENCE [LARGE SCALE GENOMIC DNA]</scope>
    <source>
        <strain evidence="2">CGMCC 4.6609</strain>
    </source>
</reference>
<dbReference type="AlphaFoldDB" id="A0A1H0H623"/>
<dbReference type="RefSeq" id="WP_090095831.1">
    <property type="nucleotide sequence ID" value="NZ_FNIX01000001.1"/>
</dbReference>
<name>A0A1H0H623_9PSEU</name>
<keyword evidence="2" id="KW-1185">Reference proteome</keyword>
<evidence type="ECO:0000313" key="1">
    <source>
        <dbReference type="EMBL" id="SDO14572.1"/>
    </source>
</evidence>
<dbReference type="OrthoDB" id="4764243at2"/>
<proteinExistence type="predicted"/>
<dbReference type="Proteomes" id="UP000199691">
    <property type="component" value="Unassembled WGS sequence"/>
</dbReference>
<dbReference type="EMBL" id="FNIX01000001">
    <property type="protein sequence ID" value="SDO14572.1"/>
    <property type="molecule type" value="Genomic_DNA"/>
</dbReference>
<organism evidence="1 2">
    <name type="scientific">Lentzea jiangxiensis</name>
    <dbReference type="NCBI Taxonomy" id="641025"/>
    <lineage>
        <taxon>Bacteria</taxon>
        <taxon>Bacillati</taxon>
        <taxon>Actinomycetota</taxon>
        <taxon>Actinomycetes</taxon>
        <taxon>Pseudonocardiales</taxon>
        <taxon>Pseudonocardiaceae</taxon>
        <taxon>Lentzea</taxon>
    </lineage>
</organism>
<sequence>MSFTPLVALKSKMGEFDSLLHLDKHENSTPRVVIELLDSVQPAGRGIFRSLVDAAVELAGRGRPAWIDPHLLTPAGGLAQCPGGPFEHLDNCIENALQDKFGLLVPDVPALIPVVPASAADGELRTIALLQEHRPREVVVRFRDLGADRLADRLRHIASLTRLGDQAMHAVIDLGHVQNVDQRQVESAVVLARALTDHLGPASTTLLAGSIPDTRHGYATTVRDRPEVRLWRELVAGVSGAQIHYGDYGVVHPRPSAAGGTGGRLPNPYFVYTVPGNVITLRRQLVRESGKVAEGAAGEAFSDIADELVARQEFAGAGYSWGDRELAACRRGGNRTAGSVPRWIAMATSHHIAHLTRRAPAEL</sequence>
<dbReference type="STRING" id="641025.SAMN05421507_1011532"/>
<gene>
    <name evidence="1" type="ORF">SAMN05421507_1011532</name>
</gene>
<dbReference type="Pfam" id="PF14350">
    <property type="entry name" value="Beta_protein"/>
    <property type="match status" value="1"/>
</dbReference>